<comment type="caution">
    <text evidence="2">The sequence shown here is derived from an EMBL/GenBank/DDBJ whole genome shotgun (WGS) entry which is preliminary data.</text>
</comment>
<sequence length="262" mass="28526">MFTVKKVMKIVPLALLVAIGSPLQVFADSINPVQTAYAPVALEAAFQKQMVYYASSQFASAADLTDDQKTAIQAGLAASRTIPGDMELLNVIGADNVTAFTRERDTLWIGTKSGLQRVNLKEKDPRNYTEYLAGPRYLYNGDDQVTGLYADGDNGVWVENSKGIVHIIMTAKTLKQKADTYEQMTQSVNERRGMVAEDIGYSLADGQYTGNPQSNDNDGLWTGEYALGEIYRYLAAKQTGDTAEMAAAKTDATHAAKAVMLL</sequence>
<protein>
    <submittedName>
        <fullName evidence="2">Uncharacterized protein</fullName>
    </submittedName>
</protein>
<keyword evidence="3" id="KW-1185">Reference proteome</keyword>
<gene>
    <name evidence="2" type="ORF">K0U00_38130</name>
</gene>
<evidence type="ECO:0000313" key="3">
    <source>
        <dbReference type="Proteomes" id="UP001519887"/>
    </source>
</evidence>
<accession>A0ABS7CG34</accession>
<dbReference type="EMBL" id="JAHZIK010001895">
    <property type="protein sequence ID" value="MBW7459895.1"/>
    <property type="molecule type" value="Genomic_DNA"/>
</dbReference>
<organism evidence="2 3">
    <name type="scientific">Paenibacillus sepulcri</name>
    <dbReference type="NCBI Taxonomy" id="359917"/>
    <lineage>
        <taxon>Bacteria</taxon>
        <taxon>Bacillati</taxon>
        <taxon>Bacillota</taxon>
        <taxon>Bacilli</taxon>
        <taxon>Bacillales</taxon>
        <taxon>Paenibacillaceae</taxon>
        <taxon>Paenibacillus</taxon>
    </lineage>
</organism>
<dbReference type="Proteomes" id="UP001519887">
    <property type="component" value="Unassembled WGS sequence"/>
</dbReference>
<feature type="chain" id="PRO_5046937925" evidence="1">
    <location>
        <begin position="28"/>
        <end position="262"/>
    </location>
</feature>
<proteinExistence type="predicted"/>
<evidence type="ECO:0000256" key="1">
    <source>
        <dbReference type="SAM" id="SignalP"/>
    </source>
</evidence>
<feature type="non-terminal residue" evidence="2">
    <location>
        <position position="262"/>
    </location>
</feature>
<feature type="signal peptide" evidence="1">
    <location>
        <begin position="1"/>
        <end position="27"/>
    </location>
</feature>
<name>A0ABS7CG34_9BACL</name>
<dbReference type="Gene3D" id="2.130.10.10">
    <property type="entry name" value="YVTN repeat-like/Quinoprotein amine dehydrogenase"/>
    <property type="match status" value="1"/>
</dbReference>
<dbReference type="InterPro" id="IPR015943">
    <property type="entry name" value="WD40/YVTN_repeat-like_dom_sf"/>
</dbReference>
<keyword evidence="1" id="KW-0732">Signal</keyword>
<reference evidence="2 3" key="1">
    <citation type="submission" date="2021-07" db="EMBL/GenBank/DDBJ databases">
        <title>Paenibacillus radiodurans sp. nov., isolated from the southeastern edge of Tengger Desert.</title>
        <authorList>
            <person name="Zhang G."/>
        </authorList>
    </citation>
    <scope>NUCLEOTIDE SEQUENCE [LARGE SCALE GENOMIC DNA]</scope>
    <source>
        <strain evidence="2 3">CCM 7311</strain>
    </source>
</reference>
<evidence type="ECO:0000313" key="2">
    <source>
        <dbReference type="EMBL" id="MBW7459895.1"/>
    </source>
</evidence>